<protein>
    <submittedName>
        <fullName evidence="1">Uncharacterized protein</fullName>
    </submittedName>
</protein>
<evidence type="ECO:0000313" key="1">
    <source>
        <dbReference type="EMBL" id="JAD22412.1"/>
    </source>
</evidence>
<reference evidence="1" key="1">
    <citation type="submission" date="2014-09" db="EMBL/GenBank/DDBJ databases">
        <authorList>
            <person name="Magalhaes I.L.F."/>
            <person name="Oliveira U."/>
            <person name="Santos F.R."/>
            <person name="Vidigal T.H.D.A."/>
            <person name="Brescovit A.D."/>
            <person name="Santos A.J."/>
        </authorList>
    </citation>
    <scope>NUCLEOTIDE SEQUENCE</scope>
    <source>
        <tissue evidence="1">Shoot tissue taken approximately 20 cm above the soil surface</tissue>
    </source>
</reference>
<dbReference type="EMBL" id="GBRH01275483">
    <property type="protein sequence ID" value="JAD22412.1"/>
    <property type="molecule type" value="Transcribed_RNA"/>
</dbReference>
<dbReference type="AlphaFoldDB" id="A0A0A8YHY2"/>
<organism evidence="1">
    <name type="scientific">Arundo donax</name>
    <name type="common">Giant reed</name>
    <name type="synonym">Donax arundinaceus</name>
    <dbReference type="NCBI Taxonomy" id="35708"/>
    <lineage>
        <taxon>Eukaryota</taxon>
        <taxon>Viridiplantae</taxon>
        <taxon>Streptophyta</taxon>
        <taxon>Embryophyta</taxon>
        <taxon>Tracheophyta</taxon>
        <taxon>Spermatophyta</taxon>
        <taxon>Magnoliopsida</taxon>
        <taxon>Liliopsida</taxon>
        <taxon>Poales</taxon>
        <taxon>Poaceae</taxon>
        <taxon>PACMAD clade</taxon>
        <taxon>Arundinoideae</taxon>
        <taxon>Arundineae</taxon>
        <taxon>Arundo</taxon>
    </lineage>
</organism>
<name>A0A0A8YHY2_ARUDO</name>
<reference evidence="1" key="2">
    <citation type="journal article" date="2015" name="Data Brief">
        <title>Shoot transcriptome of the giant reed, Arundo donax.</title>
        <authorList>
            <person name="Barrero R.A."/>
            <person name="Guerrero F.D."/>
            <person name="Moolhuijzen P."/>
            <person name="Goolsby J.A."/>
            <person name="Tidwell J."/>
            <person name="Bellgard S.E."/>
            <person name="Bellgard M.I."/>
        </authorList>
    </citation>
    <scope>NUCLEOTIDE SEQUENCE</scope>
    <source>
        <tissue evidence="1">Shoot tissue taken approximately 20 cm above the soil surface</tissue>
    </source>
</reference>
<sequence>MHIYHVGHSSYSTNKNSSHLKNILHVPIATRNLVSVHKLALDNNVLLEFHPFFFLVKDQITKEPLLKGACKGGLYSFPSSHKQALASFKPSSEE</sequence>
<proteinExistence type="predicted"/>
<accession>A0A0A8YHY2</accession>